<proteinExistence type="predicted"/>
<dbReference type="GO" id="GO:0031514">
    <property type="term" value="C:motile cilium"/>
    <property type="evidence" value="ECO:0007669"/>
    <property type="project" value="TreeGrafter"/>
</dbReference>
<keyword evidence="2" id="KW-1133">Transmembrane helix</keyword>
<reference evidence="3" key="1">
    <citation type="submission" date="2020-02" db="EMBL/GenBank/DDBJ databases">
        <authorList>
            <person name="Enbody D E."/>
            <person name="Pettersson E M."/>
        </authorList>
    </citation>
    <scope>NUCLEOTIDE SEQUENCE [LARGE SCALE GENOMIC DNA]</scope>
</reference>
<dbReference type="AlphaFoldDB" id="A0A8C3MS44"/>
<dbReference type="InterPro" id="IPR055325">
    <property type="entry name" value="CF161"/>
</dbReference>
<dbReference type="Proteomes" id="UP000694382">
    <property type="component" value="Chromosome 10"/>
</dbReference>
<evidence type="ECO:0000256" key="1">
    <source>
        <dbReference type="SAM" id="MobiDB-lite"/>
    </source>
</evidence>
<reference evidence="3" key="3">
    <citation type="submission" date="2025-09" db="UniProtKB">
        <authorList>
            <consortium name="Ensembl"/>
        </authorList>
    </citation>
    <scope>IDENTIFICATION</scope>
</reference>
<dbReference type="PANTHER" id="PTHR24274:SF1">
    <property type="entry name" value="CILIA- AND FLAGELLA-ASSOCIATED PROTEIN 161"/>
    <property type="match status" value="1"/>
</dbReference>
<dbReference type="GO" id="GO:0060271">
    <property type="term" value="P:cilium assembly"/>
    <property type="evidence" value="ECO:0007669"/>
    <property type="project" value="TreeGrafter"/>
</dbReference>
<keyword evidence="4" id="KW-1185">Reference proteome</keyword>
<name>A0A8C3MS44_GEOPR</name>
<organism evidence="3 4">
    <name type="scientific">Geospiza parvula</name>
    <name type="common">Small tree-finch</name>
    <name type="synonym">Camarhynchus parvulus</name>
    <dbReference type="NCBI Taxonomy" id="87175"/>
    <lineage>
        <taxon>Eukaryota</taxon>
        <taxon>Metazoa</taxon>
        <taxon>Chordata</taxon>
        <taxon>Craniata</taxon>
        <taxon>Vertebrata</taxon>
        <taxon>Euteleostomi</taxon>
        <taxon>Archelosauria</taxon>
        <taxon>Archosauria</taxon>
        <taxon>Dinosauria</taxon>
        <taxon>Saurischia</taxon>
        <taxon>Theropoda</taxon>
        <taxon>Coelurosauria</taxon>
        <taxon>Aves</taxon>
        <taxon>Neognathae</taxon>
        <taxon>Neoaves</taxon>
        <taxon>Telluraves</taxon>
        <taxon>Australaves</taxon>
        <taxon>Passeriformes</taxon>
        <taxon>Thraupidae</taxon>
        <taxon>Camarhynchus</taxon>
    </lineage>
</organism>
<dbReference type="PANTHER" id="PTHR24274">
    <property type="entry name" value="CILIA- AND FLAGELLA-ASSOCIATED PROTEIN 161"/>
    <property type="match status" value="1"/>
</dbReference>
<keyword evidence="2" id="KW-0812">Transmembrane</keyword>
<sequence>MASYRLGVRIGNWLEDEIAQQDLLKDFIRKREKGQLFVQRLARLKENIFKKVELSVSSDGFVHFGDTVLLMNPDCTSPEERDPELRGDVTLAVDMEEVSLYSDEPLQISRGLSAVKRVDPIGRNAFCIVSEKFFCSKICFKITYLVSFTLILSLIYIFLQFYLASDHKTFRDFAKKSRLQKVFLTGELSYLTFWQAKSLDPQLRLEHEGCPVPAETKIIITHCYTNRNLAVPRTFCVSSFGREFEVICHNYLDARKVEEDKNYWEIITGNPGPEDGTRPERPKALPEGYENKLVS</sequence>
<feature type="transmembrane region" description="Helical" evidence="2">
    <location>
        <begin position="142"/>
        <end position="163"/>
    </location>
</feature>
<reference evidence="3" key="2">
    <citation type="submission" date="2025-08" db="UniProtKB">
        <authorList>
            <consortium name="Ensembl"/>
        </authorList>
    </citation>
    <scope>IDENTIFICATION</scope>
</reference>
<evidence type="ECO:0000313" key="3">
    <source>
        <dbReference type="Ensembl" id="ENSCPVP00000007505.2"/>
    </source>
</evidence>
<feature type="compositionally biased region" description="Basic and acidic residues" evidence="1">
    <location>
        <begin position="275"/>
        <end position="284"/>
    </location>
</feature>
<protein>
    <submittedName>
        <fullName evidence="3">Uncharacterized protein</fullName>
    </submittedName>
</protein>
<feature type="region of interest" description="Disordered" evidence="1">
    <location>
        <begin position="267"/>
        <end position="295"/>
    </location>
</feature>
<evidence type="ECO:0000256" key="2">
    <source>
        <dbReference type="SAM" id="Phobius"/>
    </source>
</evidence>
<accession>A0A8C3MS44</accession>
<dbReference type="Ensembl" id="ENSCPVT00000007791.2">
    <property type="protein sequence ID" value="ENSCPVP00000007505.2"/>
    <property type="gene ID" value="ENSCPVG00000005512.2"/>
</dbReference>
<evidence type="ECO:0000313" key="4">
    <source>
        <dbReference type="Proteomes" id="UP000694382"/>
    </source>
</evidence>
<keyword evidence="2" id="KW-0472">Membrane</keyword>
<accession>A0A8U8APD4</accession>
<dbReference type="Pfam" id="PF24569">
    <property type="entry name" value="CFAP161"/>
    <property type="match status" value="1"/>
</dbReference>